<comment type="caution">
    <text evidence="2">The sequence shown here is derived from an EMBL/GenBank/DDBJ whole genome shotgun (WGS) entry which is preliminary data.</text>
</comment>
<feature type="compositionally biased region" description="Polar residues" evidence="1">
    <location>
        <begin position="69"/>
        <end position="84"/>
    </location>
</feature>
<dbReference type="AlphaFoldDB" id="A0A2I0JJR0"/>
<dbReference type="EMBL" id="PGOL01001597">
    <property type="protein sequence ID" value="PKI56487.1"/>
    <property type="molecule type" value="Genomic_DNA"/>
</dbReference>
<name>A0A2I0JJR0_PUNGR</name>
<reference evidence="2 3" key="1">
    <citation type="submission" date="2017-11" db="EMBL/GenBank/DDBJ databases">
        <title>De-novo sequencing of pomegranate (Punica granatum L.) genome.</title>
        <authorList>
            <person name="Akparov Z."/>
            <person name="Amiraslanov A."/>
            <person name="Hajiyeva S."/>
            <person name="Abbasov M."/>
            <person name="Kaur K."/>
            <person name="Hamwieh A."/>
            <person name="Solovyev V."/>
            <person name="Salamov A."/>
            <person name="Braich B."/>
            <person name="Kosarev P."/>
            <person name="Mahmoud A."/>
            <person name="Hajiyev E."/>
            <person name="Babayeva S."/>
            <person name="Izzatullayeva V."/>
            <person name="Mammadov A."/>
            <person name="Mammadov A."/>
            <person name="Sharifova S."/>
            <person name="Ojaghi J."/>
            <person name="Eynullazada K."/>
            <person name="Bayramov B."/>
            <person name="Abdulazimova A."/>
            <person name="Shahmuradov I."/>
        </authorList>
    </citation>
    <scope>NUCLEOTIDE SEQUENCE [LARGE SCALE GENOMIC DNA]</scope>
    <source>
        <strain evidence="3">cv. AG2017</strain>
        <tissue evidence="2">Leaf</tissue>
    </source>
</reference>
<feature type="compositionally biased region" description="Low complexity" evidence="1">
    <location>
        <begin position="146"/>
        <end position="162"/>
    </location>
</feature>
<dbReference type="Proteomes" id="UP000233551">
    <property type="component" value="Unassembled WGS sequence"/>
</dbReference>
<organism evidence="2 3">
    <name type="scientific">Punica granatum</name>
    <name type="common">Pomegranate</name>
    <dbReference type="NCBI Taxonomy" id="22663"/>
    <lineage>
        <taxon>Eukaryota</taxon>
        <taxon>Viridiplantae</taxon>
        <taxon>Streptophyta</taxon>
        <taxon>Embryophyta</taxon>
        <taxon>Tracheophyta</taxon>
        <taxon>Spermatophyta</taxon>
        <taxon>Magnoliopsida</taxon>
        <taxon>eudicotyledons</taxon>
        <taxon>Gunneridae</taxon>
        <taxon>Pentapetalae</taxon>
        <taxon>rosids</taxon>
        <taxon>malvids</taxon>
        <taxon>Myrtales</taxon>
        <taxon>Lythraceae</taxon>
        <taxon>Punica</taxon>
    </lineage>
</organism>
<evidence type="ECO:0000256" key="1">
    <source>
        <dbReference type="SAM" id="MobiDB-lite"/>
    </source>
</evidence>
<evidence type="ECO:0000313" key="3">
    <source>
        <dbReference type="Proteomes" id="UP000233551"/>
    </source>
</evidence>
<accession>A0A2I0JJR0</accession>
<sequence>MAWGLPKRFKLLPALVCVSDLEGREDGFDKEPTTRPSALWGSWKKNLAPGNSDSELTLTLSYRSLAHSRPQSRLSHGRTENPQLHPNPTDSSTHPHTPSAHPHHIEPSNSYSPFSEHPSAHPDILSLSSQSLTEAPNFPTSSPYLSRTTSSPPHSWSSSQTPHNLGADSSYAQGAPAGRMHLSHGSKTARPPLLSSRFHFELIGSVCAFPGHSGFRRSRSTYCRLRELLGNP</sequence>
<evidence type="ECO:0000313" key="2">
    <source>
        <dbReference type="EMBL" id="PKI56487.1"/>
    </source>
</evidence>
<feature type="compositionally biased region" description="Low complexity" evidence="1">
    <location>
        <begin position="86"/>
        <end position="100"/>
    </location>
</feature>
<proteinExistence type="predicted"/>
<feature type="region of interest" description="Disordered" evidence="1">
    <location>
        <begin position="67"/>
        <end position="188"/>
    </location>
</feature>
<feature type="compositionally biased region" description="Polar residues" evidence="1">
    <location>
        <begin position="126"/>
        <end position="145"/>
    </location>
</feature>
<protein>
    <submittedName>
        <fullName evidence="2">Uncharacterized protein</fullName>
    </submittedName>
</protein>
<keyword evidence="3" id="KW-1185">Reference proteome</keyword>
<gene>
    <name evidence="2" type="ORF">CRG98_023125</name>
</gene>